<keyword evidence="1" id="KW-1133">Transmembrane helix</keyword>
<protein>
    <recommendedName>
        <fullName evidence="4">TMhelix containing protein</fullName>
    </recommendedName>
</protein>
<proteinExistence type="predicted"/>
<dbReference type="Proteomes" id="UP000239861">
    <property type="component" value="Unassembled WGS sequence"/>
</dbReference>
<feature type="transmembrane region" description="Helical" evidence="1">
    <location>
        <begin position="41"/>
        <end position="61"/>
    </location>
</feature>
<dbReference type="AlphaFoldDB" id="A0AB36ZVW1"/>
<keyword evidence="1" id="KW-0472">Membrane</keyword>
<accession>A0AB36ZVW1</accession>
<name>A0AB36ZVW1_9BACT</name>
<gene>
    <name evidence="2" type="ORF">B0F89_1263</name>
</gene>
<evidence type="ECO:0000313" key="2">
    <source>
        <dbReference type="EMBL" id="PPK60217.1"/>
    </source>
</evidence>
<keyword evidence="1" id="KW-0812">Transmembrane</keyword>
<evidence type="ECO:0000313" key="3">
    <source>
        <dbReference type="Proteomes" id="UP000239861"/>
    </source>
</evidence>
<sequence length="62" mass="6939">MKEIFGTILTLVIVGVFGFGYISNIIWLFDNWDVIEFGSKFLNIAGTFVPPLGSILGIIHFF</sequence>
<feature type="transmembrane region" description="Helical" evidence="1">
    <location>
        <begin position="7"/>
        <end position="29"/>
    </location>
</feature>
<comment type="caution">
    <text evidence="2">The sequence shown here is derived from an EMBL/GenBank/DDBJ whole genome shotgun (WGS) entry which is preliminary data.</text>
</comment>
<reference evidence="2 3" key="1">
    <citation type="submission" date="2018-02" db="EMBL/GenBank/DDBJ databases">
        <title>Subsurface microbial communities from deep shales in Ohio and West Virginia, USA.</title>
        <authorList>
            <person name="Wrighton K."/>
        </authorList>
    </citation>
    <scope>NUCLEOTIDE SEQUENCE [LARGE SCALE GENOMIC DNA]</scope>
    <source>
        <strain evidence="2 3">MARC-MIP3H16</strain>
    </source>
</reference>
<dbReference type="RefSeq" id="WP_079577518.1">
    <property type="nucleotide sequence ID" value="NZ_FUYO01000005.1"/>
</dbReference>
<evidence type="ECO:0008006" key="4">
    <source>
        <dbReference type="Google" id="ProtNLM"/>
    </source>
</evidence>
<organism evidence="2 3">
    <name type="scientific">Malaciobacter marinus</name>
    <dbReference type="NCBI Taxonomy" id="505249"/>
    <lineage>
        <taxon>Bacteria</taxon>
        <taxon>Pseudomonadati</taxon>
        <taxon>Campylobacterota</taxon>
        <taxon>Epsilonproteobacteria</taxon>
        <taxon>Campylobacterales</taxon>
        <taxon>Arcobacteraceae</taxon>
        <taxon>Malaciobacter</taxon>
    </lineage>
</organism>
<evidence type="ECO:0000256" key="1">
    <source>
        <dbReference type="SAM" id="Phobius"/>
    </source>
</evidence>
<dbReference type="EMBL" id="PTIW01000026">
    <property type="protein sequence ID" value="PPK60217.1"/>
    <property type="molecule type" value="Genomic_DNA"/>
</dbReference>